<dbReference type="Gene3D" id="3.10.129.10">
    <property type="entry name" value="Hotdog Thioesterase"/>
    <property type="match status" value="1"/>
</dbReference>
<name>A0A3B0ZQU1_9ZZZZ</name>
<protein>
    <recommendedName>
        <fullName evidence="2">3-hydroxydecanoyl-[ACP] dehydratase</fullName>
    </recommendedName>
</protein>
<proteinExistence type="predicted"/>
<dbReference type="EMBL" id="UOFQ01000149">
    <property type="protein sequence ID" value="VAW89707.1"/>
    <property type="molecule type" value="Genomic_DNA"/>
</dbReference>
<gene>
    <name evidence="1" type="ORF">MNBD_GAMMA17-875</name>
</gene>
<accession>A0A3B0ZQU1</accession>
<evidence type="ECO:0000313" key="1">
    <source>
        <dbReference type="EMBL" id="VAW89707.1"/>
    </source>
</evidence>
<dbReference type="InterPro" id="IPR029069">
    <property type="entry name" value="HotDog_dom_sf"/>
</dbReference>
<dbReference type="SUPFAM" id="SSF54637">
    <property type="entry name" value="Thioesterase/thiol ester dehydrase-isomerase"/>
    <property type="match status" value="1"/>
</dbReference>
<dbReference type="Pfam" id="PF22817">
    <property type="entry name" value="ApeP-like"/>
    <property type="match status" value="1"/>
</dbReference>
<organism evidence="1">
    <name type="scientific">hydrothermal vent metagenome</name>
    <dbReference type="NCBI Taxonomy" id="652676"/>
    <lineage>
        <taxon>unclassified sequences</taxon>
        <taxon>metagenomes</taxon>
        <taxon>ecological metagenomes</taxon>
    </lineage>
</organism>
<feature type="non-terminal residue" evidence="1">
    <location>
        <position position="155"/>
    </location>
</feature>
<sequence length="155" mass="16845">MSGVGAGFEGIRINSTDETVVKKIMFDDVSSLLAHEGSAILIDRVISCGASDLVALVEHKKKSLYSDAQGNVPIWVGLEYMAQTICAFAGVVSLQSNKPIRIGLLLGARKYSVFAPQFTKNSPVEIKVEEVFRDETNLAMFGCEIRDCKDGRVMA</sequence>
<reference evidence="1" key="1">
    <citation type="submission" date="2018-06" db="EMBL/GenBank/DDBJ databases">
        <authorList>
            <person name="Zhirakovskaya E."/>
        </authorList>
    </citation>
    <scope>NUCLEOTIDE SEQUENCE</scope>
</reference>
<evidence type="ECO:0008006" key="2">
    <source>
        <dbReference type="Google" id="ProtNLM"/>
    </source>
</evidence>
<dbReference type="AlphaFoldDB" id="A0A3B0ZQU1"/>
<dbReference type="InterPro" id="IPR016776">
    <property type="entry name" value="ApeP-like_dehydratase"/>
</dbReference>